<gene>
    <name evidence="2" type="ORF">JG688_00018480</name>
</gene>
<keyword evidence="3" id="KW-1185">Reference proteome</keyword>
<accession>A0A8J5IPF6</accession>
<evidence type="ECO:0000256" key="1">
    <source>
        <dbReference type="SAM" id="MobiDB-lite"/>
    </source>
</evidence>
<reference evidence="2" key="1">
    <citation type="submission" date="2021-01" db="EMBL/GenBank/DDBJ databases">
        <title>Phytophthora aleatoria, a newly-described species from Pinus radiata is distinct from Phytophthora cactorum isolates based on comparative genomics.</title>
        <authorList>
            <person name="Mcdougal R."/>
            <person name="Panda P."/>
            <person name="Williams N."/>
            <person name="Studholme D.J."/>
        </authorList>
    </citation>
    <scope>NUCLEOTIDE SEQUENCE</scope>
    <source>
        <strain evidence="2">NZFS 4037</strain>
    </source>
</reference>
<organism evidence="2 3">
    <name type="scientific">Phytophthora aleatoria</name>
    <dbReference type="NCBI Taxonomy" id="2496075"/>
    <lineage>
        <taxon>Eukaryota</taxon>
        <taxon>Sar</taxon>
        <taxon>Stramenopiles</taxon>
        <taxon>Oomycota</taxon>
        <taxon>Peronosporomycetes</taxon>
        <taxon>Peronosporales</taxon>
        <taxon>Peronosporaceae</taxon>
        <taxon>Phytophthora</taxon>
    </lineage>
</organism>
<feature type="non-terminal residue" evidence="2">
    <location>
        <position position="1"/>
    </location>
</feature>
<dbReference type="AlphaFoldDB" id="A0A8J5IPF6"/>
<proteinExistence type="predicted"/>
<dbReference type="EMBL" id="JAENGY010003432">
    <property type="protein sequence ID" value="KAG6941794.1"/>
    <property type="molecule type" value="Genomic_DNA"/>
</dbReference>
<evidence type="ECO:0000313" key="3">
    <source>
        <dbReference type="Proteomes" id="UP000709295"/>
    </source>
</evidence>
<comment type="caution">
    <text evidence="2">The sequence shown here is derived from an EMBL/GenBank/DDBJ whole genome shotgun (WGS) entry which is preliminary data.</text>
</comment>
<dbReference type="Proteomes" id="UP000709295">
    <property type="component" value="Unassembled WGS sequence"/>
</dbReference>
<name>A0A8J5IPF6_9STRA</name>
<sequence>AGVKRAVGQAVVTERREHGTSEQEARGTSRAAGAVADGSEALGNTAAGVVAVDGARERMVMSTKKLFWSVVHKAMAREGVVREDVVPVAAEWTLVVMMLQLAKVVVSSKLGEVQAHPAQKELASVRWEKSVLVAVVLSTKKLLRGVEHEGVVHESVVIEDVVPVVAVRVGRRHELQTLQMRLAFKVARGIWRD</sequence>
<feature type="region of interest" description="Disordered" evidence="1">
    <location>
        <begin position="1"/>
        <end position="36"/>
    </location>
</feature>
<evidence type="ECO:0000313" key="2">
    <source>
        <dbReference type="EMBL" id="KAG6941794.1"/>
    </source>
</evidence>
<feature type="compositionally biased region" description="Basic and acidic residues" evidence="1">
    <location>
        <begin position="13"/>
        <end position="27"/>
    </location>
</feature>
<protein>
    <submittedName>
        <fullName evidence="2">Uncharacterized protein</fullName>
    </submittedName>
</protein>